<feature type="transmembrane region" description="Helical" evidence="6">
    <location>
        <begin position="73"/>
        <end position="94"/>
    </location>
</feature>
<evidence type="ECO:0000256" key="6">
    <source>
        <dbReference type="SAM" id="Phobius"/>
    </source>
</evidence>
<reference evidence="7 8" key="1">
    <citation type="submission" date="2018-09" db="EMBL/GenBank/DDBJ databases">
        <title>whole genome sequence of T. equiperdum IVM-t1 strain.</title>
        <authorList>
            <person name="Suganuma K."/>
        </authorList>
    </citation>
    <scope>NUCLEOTIDE SEQUENCE [LARGE SCALE GENOMIC DNA]</scope>
    <source>
        <strain evidence="7 8">IVM-t1</strain>
    </source>
</reference>
<keyword evidence="3 6" id="KW-0812">Transmembrane</keyword>
<name>A0A3L6LAE6_9TRYP</name>
<keyword evidence="2" id="KW-0813">Transport</keyword>
<feature type="transmembrane region" description="Helical" evidence="6">
    <location>
        <begin position="387"/>
        <end position="406"/>
    </location>
</feature>
<evidence type="ECO:0000313" key="8">
    <source>
        <dbReference type="Proteomes" id="UP000266743"/>
    </source>
</evidence>
<protein>
    <submittedName>
        <fullName evidence="7">Cationic amino acid transporter</fullName>
    </submittedName>
</protein>
<dbReference type="EMBL" id="QSBY01000006">
    <property type="protein sequence ID" value="RHW72217.1"/>
    <property type="molecule type" value="Genomic_DNA"/>
</dbReference>
<feature type="transmembrane region" description="Helical" evidence="6">
    <location>
        <begin position="38"/>
        <end position="61"/>
    </location>
</feature>
<keyword evidence="4 6" id="KW-1133">Transmembrane helix</keyword>
<organism evidence="7 8">
    <name type="scientific">Trypanosoma brucei equiperdum</name>
    <dbReference type="NCBI Taxonomy" id="630700"/>
    <lineage>
        <taxon>Eukaryota</taxon>
        <taxon>Discoba</taxon>
        <taxon>Euglenozoa</taxon>
        <taxon>Kinetoplastea</taxon>
        <taxon>Metakinetoplastina</taxon>
        <taxon>Trypanosomatida</taxon>
        <taxon>Trypanosomatidae</taxon>
        <taxon>Trypanosoma</taxon>
    </lineage>
</organism>
<feature type="transmembrane region" description="Helical" evidence="6">
    <location>
        <begin position="170"/>
        <end position="193"/>
    </location>
</feature>
<keyword evidence="5 6" id="KW-0472">Membrane</keyword>
<evidence type="ECO:0000313" key="7">
    <source>
        <dbReference type="EMBL" id="RHW72217.1"/>
    </source>
</evidence>
<evidence type="ECO:0000256" key="3">
    <source>
        <dbReference type="ARBA" id="ARBA00022692"/>
    </source>
</evidence>
<proteinExistence type="predicted"/>
<feature type="transmembrane region" description="Helical" evidence="6">
    <location>
        <begin position="246"/>
        <end position="269"/>
    </location>
</feature>
<comment type="subcellular location">
    <subcellularLocation>
        <location evidence="1">Membrane</location>
        <topology evidence="1">Multi-pass membrane protein</topology>
    </subcellularLocation>
</comment>
<accession>A0A3L6LAE6</accession>
<feature type="transmembrane region" description="Helical" evidence="6">
    <location>
        <begin position="290"/>
        <end position="314"/>
    </location>
</feature>
<evidence type="ECO:0000256" key="4">
    <source>
        <dbReference type="ARBA" id="ARBA00022989"/>
    </source>
</evidence>
<feature type="transmembrane region" description="Helical" evidence="6">
    <location>
        <begin position="443"/>
        <end position="464"/>
    </location>
</feature>
<feature type="transmembrane region" description="Helical" evidence="6">
    <location>
        <begin position="334"/>
        <end position="358"/>
    </location>
</feature>
<gene>
    <name evidence="7" type="ORF">DPX39_060050700</name>
</gene>
<dbReference type="PIRSF" id="PIRSF006060">
    <property type="entry name" value="AA_transporter"/>
    <property type="match status" value="1"/>
</dbReference>
<feature type="transmembrane region" description="Helical" evidence="6">
    <location>
        <begin position="205"/>
        <end position="226"/>
    </location>
</feature>
<comment type="caution">
    <text evidence="7">The sequence shown here is derived from an EMBL/GenBank/DDBJ whole genome shotgun (WGS) entry which is preliminary data.</text>
</comment>
<dbReference type="Proteomes" id="UP000266743">
    <property type="component" value="Chromosome 6"/>
</dbReference>
<dbReference type="Gene3D" id="1.20.1740.10">
    <property type="entry name" value="Amino acid/polyamine transporter I"/>
    <property type="match status" value="1"/>
</dbReference>
<dbReference type="Pfam" id="PF13520">
    <property type="entry name" value="AA_permease_2"/>
    <property type="match status" value="1"/>
</dbReference>
<dbReference type="InterPro" id="IPR002293">
    <property type="entry name" value="AA/rel_permease1"/>
</dbReference>
<feature type="transmembrane region" description="Helical" evidence="6">
    <location>
        <begin position="412"/>
        <end position="431"/>
    </location>
</feature>
<feature type="transmembrane region" description="Helical" evidence="6">
    <location>
        <begin position="470"/>
        <end position="489"/>
    </location>
</feature>
<dbReference type="PANTHER" id="PTHR43243">
    <property type="entry name" value="INNER MEMBRANE TRANSPORTER YGJI-RELATED"/>
    <property type="match status" value="1"/>
</dbReference>
<sequence length="539" mass="58064">MVSWSRPEFAEAFFGKLVRRRCIYATKAALDSSPFVRVLGLLSLVSLGVGAVVGAGIFVITGQAAAQYAGPGLTISFVLCMFPCFLTALCYGELAAMLPVAGSAYTHTSVALGEFASWTVAVCMTLECLVSGCAVSVSWSAYVQAFLKRFSFVLPQLLRKSPIDVVGGRFVLTGSVVNFPAVVITVVCFVVLCLGVEQTASMNSFFVVVKLAALVCFVFYGIYYSLGNWAEVNANLTPFVPPNDGHFGHFGVSGILRGASVVFFANVGFDTICASAQECRSPQRDIPRGIILTLLLCSTLYVMVTVSLTGLVKYTELGTDAPVIAALEKVKAPSFLRLFIEVGTVAALSSVCFVSFYAMPRLIMAVAKDGLLPALLTHVHEQFRTPINATIFCGIPATFICAVFPLGMLGELISFGTLIALACVCVSMWKIRIDHPEFHRPFVAPLFPYVPILGALLNAAQLFFLPLTTWRNYFVVMATTSLWYIVYGIRHSTVGEDGITRRPDSLLGTVEPPLCEALEGVQGAGGSLSIELTERYVHN</sequence>
<dbReference type="GO" id="GO:0016020">
    <property type="term" value="C:membrane"/>
    <property type="evidence" value="ECO:0007669"/>
    <property type="project" value="UniProtKB-SubCell"/>
</dbReference>
<dbReference type="PANTHER" id="PTHR43243:SF4">
    <property type="entry name" value="CATIONIC AMINO ACID TRANSPORTER 4"/>
    <property type="match status" value="1"/>
</dbReference>
<dbReference type="AlphaFoldDB" id="A0A3L6LAE6"/>
<evidence type="ECO:0000256" key="1">
    <source>
        <dbReference type="ARBA" id="ARBA00004141"/>
    </source>
</evidence>
<evidence type="ECO:0000256" key="2">
    <source>
        <dbReference type="ARBA" id="ARBA00022448"/>
    </source>
</evidence>
<dbReference type="GO" id="GO:0015171">
    <property type="term" value="F:amino acid transmembrane transporter activity"/>
    <property type="evidence" value="ECO:0007669"/>
    <property type="project" value="TreeGrafter"/>
</dbReference>
<evidence type="ECO:0000256" key="5">
    <source>
        <dbReference type="ARBA" id="ARBA00023136"/>
    </source>
</evidence>